<dbReference type="InterPro" id="IPR005302">
    <property type="entry name" value="MoCF_Sase_C"/>
</dbReference>
<evidence type="ECO:0000313" key="3">
    <source>
        <dbReference type="Proteomes" id="UP001199916"/>
    </source>
</evidence>
<feature type="domain" description="MOSC" evidence="1">
    <location>
        <begin position="31"/>
        <end position="165"/>
    </location>
</feature>
<protein>
    <submittedName>
        <fullName evidence="2">MOSC domain-containing protein</fullName>
    </submittedName>
</protein>
<dbReference type="PANTHER" id="PTHR30212:SF4">
    <property type="entry name" value="MOSC DOMAIN-CONTAINING PROTEIN"/>
    <property type="match status" value="1"/>
</dbReference>
<dbReference type="Proteomes" id="UP001199916">
    <property type="component" value="Unassembled WGS sequence"/>
</dbReference>
<keyword evidence="3" id="KW-1185">Reference proteome</keyword>
<dbReference type="PROSITE" id="PS51340">
    <property type="entry name" value="MOSC"/>
    <property type="match status" value="1"/>
</dbReference>
<organism evidence="2 3">
    <name type="scientific">Paenibacillus profundus</name>
    <dbReference type="NCBI Taxonomy" id="1173085"/>
    <lineage>
        <taxon>Bacteria</taxon>
        <taxon>Bacillati</taxon>
        <taxon>Bacillota</taxon>
        <taxon>Bacilli</taxon>
        <taxon>Bacillales</taxon>
        <taxon>Paenibacillaceae</taxon>
        <taxon>Paenibacillus</taxon>
    </lineage>
</organism>
<accession>A0ABS8YB42</accession>
<dbReference type="EMBL" id="JAJNBZ010000003">
    <property type="protein sequence ID" value="MCE5168751.1"/>
    <property type="molecule type" value="Genomic_DNA"/>
</dbReference>
<dbReference type="InterPro" id="IPR011037">
    <property type="entry name" value="Pyrv_Knase-like_insert_dom_sf"/>
</dbReference>
<sequence>MDIKIKSLNVALPHDCLEHNGKPVLSGMVKLPVSEPTYLHPLGFDGDGQADTKHHGGPDKAVCVYAQEHYAYWEARWQRELPVAAFGENLTTEGLIEQDVHIGDIFHIGEAIVQVTQPRQPCFKLAARYKMPEVPLWMQETGYTGLYFRVLTPGLVHPSGTLERMKHDPAAVSIQYANEVMHHRRDGEEGIRRLLDVEALSASWRATFTKRLAGSTPNTNERLFGK</sequence>
<dbReference type="InterPro" id="IPR052353">
    <property type="entry name" value="Benzoxazolinone_Detox_Enz"/>
</dbReference>
<dbReference type="PANTHER" id="PTHR30212">
    <property type="entry name" value="PROTEIN YIIM"/>
    <property type="match status" value="1"/>
</dbReference>
<dbReference type="SUPFAM" id="SSF50800">
    <property type="entry name" value="PK beta-barrel domain-like"/>
    <property type="match status" value="1"/>
</dbReference>
<comment type="caution">
    <text evidence="2">The sequence shown here is derived from an EMBL/GenBank/DDBJ whole genome shotgun (WGS) entry which is preliminary data.</text>
</comment>
<dbReference type="Pfam" id="PF03473">
    <property type="entry name" value="MOSC"/>
    <property type="match status" value="1"/>
</dbReference>
<dbReference type="Gene3D" id="2.40.33.20">
    <property type="entry name" value="PK beta-barrel domain-like"/>
    <property type="match status" value="1"/>
</dbReference>
<dbReference type="Pfam" id="PF03475">
    <property type="entry name" value="YiiM_3-alpha"/>
    <property type="match status" value="1"/>
</dbReference>
<gene>
    <name evidence="2" type="ORF">LQV63_05420</name>
</gene>
<dbReference type="InterPro" id="IPR005163">
    <property type="entry name" value="Tri_helical_YiiM-like"/>
</dbReference>
<proteinExistence type="predicted"/>
<dbReference type="RefSeq" id="WP_019423064.1">
    <property type="nucleotide sequence ID" value="NZ_JAJNBZ010000003.1"/>
</dbReference>
<evidence type="ECO:0000259" key="1">
    <source>
        <dbReference type="PROSITE" id="PS51340"/>
    </source>
</evidence>
<reference evidence="2 3" key="1">
    <citation type="submission" date="2021-11" db="EMBL/GenBank/DDBJ databases">
        <title>Draft genome sequence of Paenibacillus profundus YoMME, a new Gram-positive bacteria with exoelectrogenic properties.</title>
        <authorList>
            <person name="Hubenova Y."/>
            <person name="Hubenova E."/>
            <person name="Manasiev Y."/>
            <person name="Peykov S."/>
            <person name="Mitov M."/>
        </authorList>
    </citation>
    <scope>NUCLEOTIDE SEQUENCE [LARGE SCALE GENOMIC DNA]</scope>
    <source>
        <strain evidence="2 3">YoMME</strain>
    </source>
</reference>
<evidence type="ECO:0000313" key="2">
    <source>
        <dbReference type="EMBL" id="MCE5168751.1"/>
    </source>
</evidence>
<name>A0ABS8YB42_9BACL</name>